<evidence type="ECO:0000313" key="5">
    <source>
        <dbReference type="Proteomes" id="UP000287296"/>
    </source>
</evidence>
<dbReference type="RefSeq" id="WP_120117966.1">
    <property type="nucleotide sequence ID" value="NZ_BORJ01000013.1"/>
</dbReference>
<evidence type="ECO:0000313" key="4">
    <source>
        <dbReference type="EMBL" id="RST57862.1"/>
    </source>
</evidence>
<dbReference type="GO" id="GO:0004658">
    <property type="term" value="F:propionyl-CoA carboxylase activity"/>
    <property type="evidence" value="ECO:0007669"/>
    <property type="project" value="TreeGrafter"/>
</dbReference>
<organism evidence="4 5">
    <name type="scientific">Siminovitchia terrae</name>
    <name type="common">Bacillus terrae</name>
    <dbReference type="NCBI Taxonomy" id="1914933"/>
    <lineage>
        <taxon>Bacteria</taxon>
        <taxon>Bacillati</taxon>
        <taxon>Bacillota</taxon>
        <taxon>Bacilli</taxon>
        <taxon>Bacillales</taxon>
        <taxon>Bacillaceae</taxon>
        <taxon>Siminovitchia</taxon>
    </lineage>
</organism>
<dbReference type="InterPro" id="IPR029045">
    <property type="entry name" value="ClpP/crotonase-like_dom_sf"/>
</dbReference>
<reference evidence="3 6" key="2">
    <citation type="submission" date="2021-03" db="EMBL/GenBank/DDBJ databases">
        <title>Antimicrobial resistance genes in bacteria isolated from Japanese honey, and their potential for conferring macrolide and lincosamide resistance in the American foulbrood pathogen Paenibacillus larvae.</title>
        <authorList>
            <person name="Okamoto M."/>
            <person name="Kumagai M."/>
            <person name="Kanamori H."/>
            <person name="Takamatsu D."/>
        </authorList>
    </citation>
    <scope>NUCLEOTIDE SEQUENCE [LARGE SCALE GENOMIC DNA]</scope>
    <source>
        <strain evidence="3 6">J6TS1</strain>
    </source>
</reference>
<dbReference type="SUPFAM" id="SSF52096">
    <property type="entry name" value="ClpP/crotonase"/>
    <property type="match status" value="2"/>
</dbReference>
<dbReference type="PANTHER" id="PTHR43842:SF2">
    <property type="entry name" value="PROPIONYL-COA CARBOXYLASE BETA CHAIN, MITOCHONDRIAL"/>
    <property type="match status" value="1"/>
</dbReference>
<dbReference type="Pfam" id="PF01039">
    <property type="entry name" value="Carboxyl_trans"/>
    <property type="match status" value="1"/>
</dbReference>
<protein>
    <submittedName>
        <fullName evidence="4">Methylmalonyl-CoA carboxyltransferase</fullName>
    </submittedName>
    <submittedName>
        <fullName evidence="3">Propionyl-CoA carboxylase subunit beta</fullName>
    </submittedName>
</protein>
<dbReference type="InterPro" id="IPR034733">
    <property type="entry name" value="AcCoA_carboxyl_beta"/>
</dbReference>
<feature type="domain" description="CoA carboxyltransferase N-terminal" evidence="1">
    <location>
        <begin position="1"/>
        <end position="263"/>
    </location>
</feature>
<reference evidence="4 5" key="1">
    <citation type="submission" date="2018-12" db="EMBL/GenBank/DDBJ databases">
        <authorList>
            <person name="Sun L."/>
            <person name="Chen Z."/>
        </authorList>
    </citation>
    <scope>NUCLEOTIDE SEQUENCE [LARGE SCALE GENOMIC DNA]</scope>
    <source>
        <strain evidence="4 5">LMG 29736</strain>
    </source>
</reference>
<gene>
    <name evidence="4" type="ORF">D5F11_020365</name>
    <name evidence="3" type="ORF">J6TS1_41750</name>
</gene>
<name>A0A429X3B6_SIMTE</name>
<proteinExistence type="predicted"/>
<keyword evidence="6" id="KW-1185">Reference proteome</keyword>
<dbReference type="GO" id="GO:0016740">
    <property type="term" value="F:transferase activity"/>
    <property type="evidence" value="ECO:0007669"/>
    <property type="project" value="UniProtKB-KW"/>
</dbReference>
<dbReference type="Gene3D" id="3.90.226.10">
    <property type="entry name" value="2-enoyl-CoA Hydratase, Chain A, domain 1"/>
    <property type="match status" value="2"/>
</dbReference>
<sequence length="518" mass="57035">MSWQPEIDELHKREKIAYQMGGKENVNRHKSRGKMTVRERINSLLDKDSFHETGAIAGNADFDHDGELRDFQPTNVIIGRGKIDNRKVVISADDFTVRGGAGDLESMEKQVYGELMAHELKLPMVRLVDGTGGGGSVTSIDELGYAYVPVNPAWDHVVNNMGRVPVVAACLGSVAGLGAARVVASHFSVMVEDISQMFIAGPLIVKHGMGQDLTKEELGGVQVHRSSGAIDNVVKTEKDAFEHIKRFLSFLPSNVWKLPPIMESTDSPDRKEGELISIIPKNRRQPYKIRTILQMVFDKESIFEMGSHYGGDTVTGFARLDGHSVGFLANDPIVGGGGLSVKACNKIERFVDLCQTFHLPIINFVDQPGLTIGLAAEKQGLIRHGVRAISAIYQATVPMIEIILRRVYGVGGAGMINGHGLHLRYAWPSGDWGSLPIEGGLQVAYRRTLEESDNPQELLEKLASQFESFRSPLRTAAAFGIEEIIDPRDTRPLLCDWIVDAYELLPELLGPSRHTMRP</sequence>
<keyword evidence="4" id="KW-0808">Transferase</keyword>
<dbReference type="OrthoDB" id="9803706at2"/>
<accession>A0A429X3B6</accession>
<dbReference type="PROSITE" id="PS50989">
    <property type="entry name" value="COA_CT_CTER"/>
    <property type="match status" value="1"/>
</dbReference>
<dbReference type="InterPro" id="IPR011763">
    <property type="entry name" value="COA_CT_C"/>
</dbReference>
<dbReference type="InterPro" id="IPR011762">
    <property type="entry name" value="COA_CT_N"/>
</dbReference>
<dbReference type="AlphaFoldDB" id="A0A429X3B6"/>
<dbReference type="PANTHER" id="PTHR43842">
    <property type="entry name" value="PROPIONYL-COA CARBOXYLASE BETA CHAIN"/>
    <property type="match status" value="1"/>
</dbReference>
<dbReference type="EMBL" id="BORJ01000013">
    <property type="protein sequence ID" value="GIN98305.1"/>
    <property type="molecule type" value="Genomic_DNA"/>
</dbReference>
<evidence type="ECO:0000259" key="2">
    <source>
        <dbReference type="PROSITE" id="PS50989"/>
    </source>
</evidence>
<dbReference type="InterPro" id="IPR051047">
    <property type="entry name" value="AccD/PCCB"/>
</dbReference>
<dbReference type="Proteomes" id="UP000680670">
    <property type="component" value="Unassembled WGS sequence"/>
</dbReference>
<evidence type="ECO:0000313" key="6">
    <source>
        <dbReference type="Proteomes" id="UP000680670"/>
    </source>
</evidence>
<comment type="caution">
    <text evidence="4">The sequence shown here is derived from an EMBL/GenBank/DDBJ whole genome shotgun (WGS) entry which is preliminary data.</text>
</comment>
<dbReference type="Proteomes" id="UP000287296">
    <property type="component" value="Unassembled WGS sequence"/>
</dbReference>
<evidence type="ECO:0000313" key="3">
    <source>
        <dbReference type="EMBL" id="GIN98305.1"/>
    </source>
</evidence>
<evidence type="ECO:0000259" key="1">
    <source>
        <dbReference type="PROSITE" id="PS50980"/>
    </source>
</evidence>
<dbReference type="PROSITE" id="PS50980">
    <property type="entry name" value="COA_CT_NTER"/>
    <property type="match status" value="1"/>
</dbReference>
<feature type="domain" description="CoA carboxyltransferase C-terminal" evidence="2">
    <location>
        <begin position="267"/>
        <end position="514"/>
    </location>
</feature>
<dbReference type="EMBL" id="QYTW02000027">
    <property type="protein sequence ID" value="RST57862.1"/>
    <property type="molecule type" value="Genomic_DNA"/>
</dbReference>